<proteinExistence type="predicted"/>
<keyword evidence="3" id="KW-1185">Reference proteome</keyword>
<evidence type="ECO:0000313" key="2">
    <source>
        <dbReference type="EMBL" id="EAR82300.1"/>
    </source>
</evidence>
<organism evidence="2 3">
    <name type="scientific">Tetrahymena thermophila (strain SB210)</name>
    <dbReference type="NCBI Taxonomy" id="312017"/>
    <lineage>
        <taxon>Eukaryota</taxon>
        <taxon>Sar</taxon>
        <taxon>Alveolata</taxon>
        <taxon>Ciliophora</taxon>
        <taxon>Intramacronucleata</taxon>
        <taxon>Oligohymenophorea</taxon>
        <taxon>Hymenostomatida</taxon>
        <taxon>Tetrahymenina</taxon>
        <taxon>Tetrahymenidae</taxon>
        <taxon>Tetrahymena</taxon>
    </lineage>
</organism>
<gene>
    <name evidence="2" type="ORF">TTHERM_01205360</name>
</gene>
<dbReference type="Gene3D" id="2.130.10.10">
    <property type="entry name" value="YVTN repeat-like/Quinoprotein amine dehydrogenase"/>
    <property type="match status" value="1"/>
</dbReference>
<sequence length="444" mass="51845">MDLQSEENLEQIGKQQNDSSFSSQSDIQDNKLDQYEEEQKQKYQHQFEQFGLKAEIEACQQDSKEYINDISAIYLTESEREIYIHTFKKHLGHILIMVCSRNQITEIHWISDELLNKKIDKLSDQNQQENDQIVTRYIHKNRQLACLLRRVNDQIQAIIGQTDGKILFINPLTSQCTLELQFGDNIVDLLLEKHYLIFITKSKYISVVDIQTKQIVATSEQMQINSSQNCLEIIERNDRGIKFASGNKGSAVQIWSLLLQNNYSKQIENDLQNQSVQMKFMYKLDTLQVWNLTVDCLKYFKNTKQKNWMTIDYEQRNFDSSILACAGSFYDASMKYIVQIFNWKTKQLLRIIQDGHKGWVNSLKFFNDQSGYFIVGSADKNTTIYSALSGQIVKRFIEQDLVVMHALRLLNLNSEQQKQLNLSTNSVCILGVKDQDKLFIRLIF</sequence>
<dbReference type="SMART" id="SM00320">
    <property type="entry name" value="WD40"/>
    <property type="match status" value="1"/>
</dbReference>
<dbReference type="GeneID" id="7832200"/>
<evidence type="ECO:0000313" key="3">
    <source>
        <dbReference type="Proteomes" id="UP000009168"/>
    </source>
</evidence>
<dbReference type="Proteomes" id="UP000009168">
    <property type="component" value="Unassembled WGS sequence"/>
</dbReference>
<dbReference type="InterPro" id="IPR015943">
    <property type="entry name" value="WD40/YVTN_repeat-like_dom_sf"/>
</dbReference>
<dbReference type="HOGENOM" id="CLU_617511_0_0_1"/>
<dbReference type="RefSeq" id="XP_001029963.1">
    <property type="nucleotide sequence ID" value="XM_001029963.1"/>
</dbReference>
<dbReference type="InterPro" id="IPR001680">
    <property type="entry name" value="WD40_rpt"/>
</dbReference>
<dbReference type="InterPro" id="IPR036322">
    <property type="entry name" value="WD40_repeat_dom_sf"/>
</dbReference>
<feature type="compositionally biased region" description="Basic and acidic residues" evidence="1">
    <location>
        <begin position="28"/>
        <end position="39"/>
    </location>
</feature>
<evidence type="ECO:0000256" key="1">
    <source>
        <dbReference type="SAM" id="MobiDB-lite"/>
    </source>
</evidence>
<accession>Q22AH4</accession>
<dbReference type="EMBL" id="GG662483">
    <property type="protein sequence ID" value="EAR82300.1"/>
    <property type="molecule type" value="Genomic_DNA"/>
</dbReference>
<feature type="compositionally biased region" description="Low complexity" evidence="1">
    <location>
        <begin position="15"/>
        <end position="27"/>
    </location>
</feature>
<dbReference type="KEGG" id="tet:TTHERM_01205360"/>
<name>Q22AH4_TETTS</name>
<reference evidence="3" key="1">
    <citation type="journal article" date="2006" name="PLoS Biol.">
        <title>Macronuclear genome sequence of the ciliate Tetrahymena thermophila, a model eukaryote.</title>
        <authorList>
            <person name="Eisen J.A."/>
            <person name="Coyne R.S."/>
            <person name="Wu M."/>
            <person name="Wu D."/>
            <person name="Thiagarajan M."/>
            <person name="Wortman J.R."/>
            <person name="Badger J.H."/>
            <person name="Ren Q."/>
            <person name="Amedeo P."/>
            <person name="Jones K.M."/>
            <person name="Tallon L.J."/>
            <person name="Delcher A.L."/>
            <person name="Salzberg S.L."/>
            <person name="Silva J.C."/>
            <person name="Haas B.J."/>
            <person name="Majoros W.H."/>
            <person name="Farzad M."/>
            <person name="Carlton J.M."/>
            <person name="Smith R.K. Jr."/>
            <person name="Garg J."/>
            <person name="Pearlman R.E."/>
            <person name="Karrer K.M."/>
            <person name="Sun L."/>
            <person name="Manning G."/>
            <person name="Elde N.C."/>
            <person name="Turkewitz A.P."/>
            <person name="Asai D.J."/>
            <person name="Wilkes D.E."/>
            <person name="Wang Y."/>
            <person name="Cai H."/>
            <person name="Collins K."/>
            <person name="Stewart B.A."/>
            <person name="Lee S.R."/>
            <person name="Wilamowska K."/>
            <person name="Weinberg Z."/>
            <person name="Ruzzo W.L."/>
            <person name="Wloga D."/>
            <person name="Gaertig J."/>
            <person name="Frankel J."/>
            <person name="Tsao C.-C."/>
            <person name="Gorovsky M.A."/>
            <person name="Keeling P.J."/>
            <person name="Waller R.F."/>
            <person name="Patron N.J."/>
            <person name="Cherry J.M."/>
            <person name="Stover N.A."/>
            <person name="Krieger C.J."/>
            <person name="del Toro C."/>
            <person name="Ryder H.F."/>
            <person name="Williamson S.C."/>
            <person name="Barbeau R.A."/>
            <person name="Hamilton E.P."/>
            <person name="Orias E."/>
        </authorList>
    </citation>
    <scope>NUCLEOTIDE SEQUENCE [LARGE SCALE GENOMIC DNA]</scope>
    <source>
        <strain evidence="3">SB210</strain>
    </source>
</reference>
<protein>
    <submittedName>
        <fullName evidence="2">WD domain, G-beta repeat protein</fullName>
    </submittedName>
</protein>
<dbReference type="SUPFAM" id="SSF50978">
    <property type="entry name" value="WD40 repeat-like"/>
    <property type="match status" value="1"/>
</dbReference>
<feature type="region of interest" description="Disordered" evidence="1">
    <location>
        <begin position="1"/>
        <end position="39"/>
    </location>
</feature>
<dbReference type="AlphaFoldDB" id="Q22AH4"/>
<dbReference type="InParanoid" id="Q22AH4"/>